<keyword evidence="5" id="KW-0997">Cell inner membrane</keyword>
<dbReference type="PANTHER" id="PTHR36917:SF1">
    <property type="entry name" value="INNER MEMBRANE-SPANNING PROTEIN YCIB"/>
    <property type="match status" value="1"/>
</dbReference>
<feature type="transmembrane region" description="Helical" evidence="5">
    <location>
        <begin position="80"/>
        <end position="97"/>
    </location>
</feature>
<evidence type="ECO:0000256" key="2">
    <source>
        <dbReference type="ARBA" id="ARBA00022692"/>
    </source>
</evidence>
<evidence type="ECO:0000256" key="1">
    <source>
        <dbReference type="ARBA" id="ARBA00022475"/>
    </source>
</evidence>
<comment type="similarity">
    <text evidence="5">Belongs to the YciB family.</text>
</comment>
<dbReference type="OrthoDB" id="9788219at2"/>
<evidence type="ECO:0000313" key="6">
    <source>
        <dbReference type="EMBL" id="RAR76368.1"/>
    </source>
</evidence>
<dbReference type="Pfam" id="PF04279">
    <property type="entry name" value="IspA"/>
    <property type="match status" value="1"/>
</dbReference>
<comment type="subcellular location">
    <subcellularLocation>
        <location evidence="5">Cell inner membrane</location>
        <topology evidence="5">Multi-pass membrane protein</topology>
    </subcellularLocation>
</comment>
<dbReference type="GO" id="GO:0005886">
    <property type="term" value="C:plasma membrane"/>
    <property type="evidence" value="ECO:0007669"/>
    <property type="project" value="UniProtKB-SubCell"/>
</dbReference>
<reference evidence="6 7" key="1">
    <citation type="submission" date="2018-06" db="EMBL/GenBank/DDBJ databases">
        <title>Genomic Encyclopedia of Archaeal and Bacterial Type Strains, Phase II (KMG-II): from individual species to whole genera.</title>
        <authorList>
            <person name="Goeker M."/>
        </authorList>
    </citation>
    <scope>NUCLEOTIDE SEQUENCE [LARGE SCALE GENOMIC DNA]</scope>
    <source>
        <strain evidence="6 7">CFPB 3232</strain>
    </source>
</reference>
<evidence type="ECO:0000256" key="5">
    <source>
        <dbReference type="HAMAP-Rule" id="MF_00189"/>
    </source>
</evidence>
<feature type="transmembrane region" description="Helical" evidence="5">
    <location>
        <begin position="52"/>
        <end position="68"/>
    </location>
</feature>
<keyword evidence="3 5" id="KW-1133">Transmembrane helix</keyword>
<dbReference type="NCBIfam" id="NF001325">
    <property type="entry name" value="PRK00259.1-3"/>
    <property type="match status" value="1"/>
</dbReference>
<dbReference type="PANTHER" id="PTHR36917">
    <property type="entry name" value="INTRACELLULAR SEPTATION PROTEIN A-RELATED"/>
    <property type="match status" value="1"/>
</dbReference>
<proteinExistence type="inferred from homology"/>
<evidence type="ECO:0000256" key="4">
    <source>
        <dbReference type="ARBA" id="ARBA00023136"/>
    </source>
</evidence>
<feature type="transmembrane region" description="Helical" evidence="5">
    <location>
        <begin position="118"/>
        <end position="139"/>
    </location>
</feature>
<dbReference type="HAMAP" id="MF_00189">
    <property type="entry name" value="YciB"/>
    <property type="match status" value="1"/>
</dbReference>
<accession>A0A328YQQ0</accession>
<gene>
    <name evidence="5" type="primary">yciB</name>
    <name evidence="6" type="ORF">AX018_104918</name>
</gene>
<sequence length="188" mass="21125">MKLLIDFFPIILFFAAFKLWGIYTATAVAIAATVLQIAYLRVRHGRVEPMQWVSLGVIVVFGGATLLAHSETFIKWKPTVLYWLMAAALLIGQFVFHKNLIRSLMGAQMELPDAAWRAMNWSWTAFFAAMGFVNLWVAYTFSTDAWVNFKLFGGLGLMAVFVVGQALYLSRYIKEGENKPSSAEDAQP</sequence>
<evidence type="ECO:0000313" key="7">
    <source>
        <dbReference type="Proteomes" id="UP000248856"/>
    </source>
</evidence>
<keyword evidence="1 5" id="KW-1003">Cell membrane</keyword>
<dbReference type="AlphaFoldDB" id="A0A328YQQ0"/>
<name>A0A328YQQ0_9BURK</name>
<evidence type="ECO:0000256" key="3">
    <source>
        <dbReference type="ARBA" id="ARBA00022989"/>
    </source>
</evidence>
<feature type="transmembrane region" description="Helical" evidence="5">
    <location>
        <begin position="151"/>
        <end position="169"/>
    </location>
</feature>
<keyword evidence="2 5" id="KW-0812">Transmembrane</keyword>
<dbReference type="RefSeq" id="WP_111880686.1">
    <property type="nucleotide sequence ID" value="NZ_CBCSGC010000082.1"/>
</dbReference>
<dbReference type="EMBL" id="QLTA01000049">
    <property type="protein sequence ID" value="RAR76368.1"/>
    <property type="molecule type" value="Genomic_DNA"/>
</dbReference>
<dbReference type="NCBIfam" id="TIGR00997">
    <property type="entry name" value="ispZ"/>
    <property type="match status" value="1"/>
</dbReference>
<comment type="caution">
    <text evidence="6">The sequence shown here is derived from an EMBL/GenBank/DDBJ whole genome shotgun (WGS) entry which is preliminary data.</text>
</comment>
<feature type="transmembrane region" description="Helical" evidence="5">
    <location>
        <begin position="20"/>
        <end position="40"/>
    </location>
</feature>
<organism evidence="6 7">
    <name type="scientific">Paracidovorax anthurii</name>
    <dbReference type="NCBI Taxonomy" id="78229"/>
    <lineage>
        <taxon>Bacteria</taxon>
        <taxon>Pseudomonadati</taxon>
        <taxon>Pseudomonadota</taxon>
        <taxon>Betaproteobacteria</taxon>
        <taxon>Burkholderiales</taxon>
        <taxon>Comamonadaceae</taxon>
        <taxon>Paracidovorax</taxon>
    </lineage>
</organism>
<dbReference type="InterPro" id="IPR006008">
    <property type="entry name" value="YciB"/>
</dbReference>
<dbReference type="Proteomes" id="UP000248856">
    <property type="component" value="Unassembled WGS sequence"/>
</dbReference>
<keyword evidence="7" id="KW-1185">Reference proteome</keyword>
<protein>
    <recommendedName>
        <fullName evidence="5">Inner membrane-spanning protein YciB</fullName>
    </recommendedName>
</protein>
<comment type="function">
    <text evidence="5">Plays a role in cell envelope biogenesis, maintenance of cell envelope integrity and membrane homeostasis.</text>
</comment>
<keyword evidence="4 5" id="KW-0472">Membrane</keyword>